<proteinExistence type="predicted"/>
<name>A0AAE2S7U4_WEICO</name>
<dbReference type="RefSeq" id="WP_003609296.1">
    <property type="nucleotide sequence ID" value="NZ_ALXH01000003.1"/>
</dbReference>
<evidence type="ECO:0000256" key="1">
    <source>
        <dbReference type="ARBA" id="ARBA00023015"/>
    </source>
</evidence>
<feature type="domain" description="Mga helix-turn-helix" evidence="3">
    <location>
        <begin position="91"/>
        <end position="166"/>
    </location>
</feature>
<dbReference type="PANTHER" id="PTHR30185:SF18">
    <property type="entry name" value="TRANSCRIPTIONAL REGULATOR MTLR"/>
    <property type="match status" value="1"/>
</dbReference>
<accession>A0AAE2S7U4</accession>
<evidence type="ECO:0000313" key="5">
    <source>
        <dbReference type="Proteomes" id="UP000808038"/>
    </source>
</evidence>
<dbReference type="InterPro" id="IPR050661">
    <property type="entry name" value="BglG_antiterminators"/>
</dbReference>
<keyword evidence="2" id="KW-0804">Transcription</keyword>
<gene>
    <name evidence="4" type="ORF">HAU43_09200</name>
</gene>
<dbReference type="Proteomes" id="UP000808038">
    <property type="component" value="Unassembled WGS sequence"/>
</dbReference>
<comment type="caution">
    <text evidence="4">The sequence shown here is derived from an EMBL/GenBank/DDBJ whole genome shotgun (WGS) entry which is preliminary data.</text>
</comment>
<evidence type="ECO:0000256" key="2">
    <source>
        <dbReference type="ARBA" id="ARBA00023163"/>
    </source>
</evidence>
<dbReference type="EMBL" id="JAAOCX010000013">
    <property type="protein sequence ID" value="MBJ7633255.1"/>
    <property type="molecule type" value="Genomic_DNA"/>
</dbReference>
<sequence>MPVLNLLQAHEKTQLEVIVSLDSMGQSTKISLHSLALKLDMSEFTLRGVLQTLEAEALTELSKYFSLTFANGIVHYQRVSNASPITALRYAYSRRSDYIALVEHSFHECFSTVEDYVADESISRTTFFRKRKILREYFADRHLDLSESLILTGDEITIRELYYHHYSVLFGDFSYPFSDKLKASSERIIDAISKALHITLSDSQKLSLLYYTYVKYNRIMQGHLLTDHMPIARPFFVDATELVDDDMLASTIAIFDESLQRKNIHLSQHELTLEANGYLNFMISLRMLPIPVSKVPNFLRVTAPLKEQLVKTFAVAVNQSYWSLQPFFFKQDVTPIDIYLYHLVCYNHPESEVTTTFHNDYLDSNFADYEAVAQSFMDWIAHTYPNKHADITLNNVDFCNDILYLLIATVPRHVVDQPISVALDINYGFGYTEMLKRQIATFFDLNVIITEKPTETTDIIISNVVPKTPIRAIHLEWSNPPTYSDIELFKQAVRTIQCERKGCTDVCCA</sequence>
<reference evidence="4" key="2">
    <citation type="journal article" date="2021" name="Int. J. Food Microbiol.">
        <title>Safety demonstration of a microbial species for use in the food chain: Weissella confusa.</title>
        <authorList>
            <person name="Bourdichon F."/>
            <person name="Patrone V."/>
            <person name="Fontana A."/>
            <person name="Milani G."/>
            <person name="Morelli L."/>
        </authorList>
    </citation>
    <scope>NUCLEOTIDE SEQUENCE</scope>
    <source>
        <strain evidence="4">CCUG 30943</strain>
    </source>
</reference>
<keyword evidence="1" id="KW-0805">Transcription regulation</keyword>
<reference evidence="4" key="1">
    <citation type="submission" date="2020-02" db="EMBL/GenBank/DDBJ databases">
        <authorList>
            <person name="Fontana A."/>
            <person name="Patrone V."/>
            <person name="Morelli L."/>
        </authorList>
    </citation>
    <scope>NUCLEOTIDE SEQUENCE</scope>
    <source>
        <strain evidence="4">CCUG 30943</strain>
    </source>
</reference>
<dbReference type="InterPro" id="IPR007737">
    <property type="entry name" value="Mga_HTH"/>
</dbReference>
<dbReference type="AlphaFoldDB" id="A0AAE2S7U4"/>
<dbReference type="PANTHER" id="PTHR30185">
    <property type="entry name" value="CRYPTIC BETA-GLUCOSIDE BGL OPERON ANTITERMINATOR"/>
    <property type="match status" value="1"/>
</dbReference>
<protein>
    <recommendedName>
        <fullName evidence="3">Mga helix-turn-helix domain-containing protein</fullName>
    </recommendedName>
</protein>
<evidence type="ECO:0000259" key="3">
    <source>
        <dbReference type="Pfam" id="PF05043"/>
    </source>
</evidence>
<organism evidence="4 5">
    <name type="scientific">Weissella confusa</name>
    <name type="common">Lactobacillus confusus</name>
    <dbReference type="NCBI Taxonomy" id="1583"/>
    <lineage>
        <taxon>Bacteria</taxon>
        <taxon>Bacillati</taxon>
        <taxon>Bacillota</taxon>
        <taxon>Bacilli</taxon>
        <taxon>Lactobacillales</taxon>
        <taxon>Lactobacillaceae</taxon>
        <taxon>Weissella</taxon>
    </lineage>
</organism>
<evidence type="ECO:0000313" key="4">
    <source>
        <dbReference type="EMBL" id="MBJ7633255.1"/>
    </source>
</evidence>
<dbReference type="Pfam" id="PF05043">
    <property type="entry name" value="Mga"/>
    <property type="match status" value="1"/>
</dbReference>